<sequence length="215" mass="24969">MKLLNIRVLVIFFLFDFPPNAHSIHHAFNCTNSVVCQKEFERFRLEEIKEDSREMSSRPKRLRLSCRKVCELWFPDDETNPDECDRIGDNPMVNEETEGFWEEHVENTERHTMMGWRKNFKKFLVCQNLINKLQNLVTERNYGRLRLCVWILKTSNAQNRRPICCLAFLEAKRSPHTKFLIAVMTSKNASSAAKKGTNSKEALQGGGDGANPAFN</sequence>
<evidence type="ECO:0000313" key="4">
    <source>
        <dbReference type="Proteomes" id="UP000005237"/>
    </source>
</evidence>
<evidence type="ECO:0000256" key="1">
    <source>
        <dbReference type="SAM" id="MobiDB-lite"/>
    </source>
</evidence>
<dbReference type="EnsemblMetazoa" id="CJA43149b.1">
    <property type="protein sequence ID" value="CJA43149b.1"/>
    <property type="gene ID" value="WBGene00218997"/>
</dbReference>
<keyword evidence="4" id="KW-1185">Reference proteome</keyword>
<reference evidence="3" key="2">
    <citation type="submission" date="2022-06" db="UniProtKB">
        <authorList>
            <consortium name="EnsemblMetazoa"/>
        </authorList>
    </citation>
    <scope>IDENTIFICATION</scope>
    <source>
        <strain evidence="3">DF5081</strain>
    </source>
</reference>
<evidence type="ECO:0000256" key="2">
    <source>
        <dbReference type="SAM" id="SignalP"/>
    </source>
</evidence>
<reference evidence="4" key="1">
    <citation type="submission" date="2010-08" db="EMBL/GenBank/DDBJ databases">
        <authorList>
            <consortium name="Caenorhabditis japonica Sequencing Consortium"/>
            <person name="Wilson R.K."/>
        </authorList>
    </citation>
    <scope>NUCLEOTIDE SEQUENCE [LARGE SCALE GENOMIC DNA]</scope>
    <source>
        <strain evidence="4">DF5081</strain>
    </source>
</reference>
<feature type="region of interest" description="Disordered" evidence="1">
    <location>
        <begin position="191"/>
        <end position="215"/>
    </location>
</feature>
<accession>A0A8R1ITA9</accession>
<dbReference type="Proteomes" id="UP000005237">
    <property type="component" value="Unassembled WGS sequence"/>
</dbReference>
<feature type="chain" id="PRO_5035809766" evidence="2">
    <location>
        <begin position="24"/>
        <end position="215"/>
    </location>
</feature>
<feature type="signal peptide" evidence="2">
    <location>
        <begin position="1"/>
        <end position="23"/>
    </location>
</feature>
<evidence type="ECO:0000313" key="3">
    <source>
        <dbReference type="EnsemblMetazoa" id="CJA43149b.1"/>
    </source>
</evidence>
<name>A0A8R1ITA9_CAEJA</name>
<dbReference type="AlphaFoldDB" id="A0A8R1ITA9"/>
<proteinExistence type="predicted"/>
<protein>
    <submittedName>
        <fullName evidence="3">Uncharacterized protein</fullName>
    </submittedName>
</protein>
<organism evidence="3 4">
    <name type="scientific">Caenorhabditis japonica</name>
    <dbReference type="NCBI Taxonomy" id="281687"/>
    <lineage>
        <taxon>Eukaryota</taxon>
        <taxon>Metazoa</taxon>
        <taxon>Ecdysozoa</taxon>
        <taxon>Nematoda</taxon>
        <taxon>Chromadorea</taxon>
        <taxon>Rhabditida</taxon>
        <taxon>Rhabditina</taxon>
        <taxon>Rhabditomorpha</taxon>
        <taxon>Rhabditoidea</taxon>
        <taxon>Rhabditidae</taxon>
        <taxon>Peloderinae</taxon>
        <taxon>Caenorhabditis</taxon>
    </lineage>
</organism>
<keyword evidence="2" id="KW-0732">Signal</keyword>